<evidence type="ECO:0000259" key="7">
    <source>
        <dbReference type="PROSITE" id="PS50850"/>
    </source>
</evidence>
<dbReference type="EMBL" id="FRDJ01000004">
    <property type="protein sequence ID" value="SHN58656.1"/>
    <property type="molecule type" value="Genomic_DNA"/>
</dbReference>
<evidence type="ECO:0000313" key="9">
    <source>
        <dbReference type="Proteomes" id="UP000184207"/>
    </source>
</evidence>
<feature type="transmembrane region" description="Helical" evidence="6">
    <location>
        <begin position="130"/>
        <end position="153"/>
    </location>
</feature>
<feature type="transmembrane region" description="Helical" evidence="6">
    <location>
        <begin position="159"/>
        <end position="179"/>
    </location>
</feature>
<dbReference type="PANTHER" id="PTHR24002:SF3">
    <property type="entry name" value="SOLUTE CARRIER FAMILY 22 MEMBER 18"/>
    <property type="match status" value="1"/>
</dbReference>
<gene>
    <name evidence="8" type="ORF">SAMN02745226_00956</name>
</gene>
<feature type="transmembrane region" description="Helical" evidence="6">
    <location>
        <begin position="365"/>
        <end position="384"/>
    </location>
</feature>
<comment type="similarity">
    <text evidence="2">Belongs to the major facilitator superfamily. TCR/Tet family.</text>
</comment>
<feature type="transmembrane region" description="Helical" evidence="6">
    <location>
        <begin position="245"/>
        <end position="262"/>
    </location>
</feature>
<reference evidence="9" key="1">
    <citation type="submission" date="2016-12" db="EMBL/GenBank/DDBJ databases">
        <authorList>
            <person name="Varghese N."/>
            <person name="Submissions S."/>
        </authorList>
    </citation>
    <scope>NUCLEOTIDE SEQUENCE [LARGE SCALE GENOMIC DNA]</scope>
    <source>
        <strain evidence="9">DSM 13020</strain>
    </source>
</reference>
<dbReference type="OrthoDB" id="9793283at2"/>
<dbReference type="CDD" id="cd17330">
    <property type="entry name" value="MFS_SLC46_TetA_like"/>
    <property type="match status" value="1"/>
</dbReference>
<sequence length="401" mass="43463">MGKERNVLRTLFFIVLADMLGFGLIIPLLPYYAKEFGASALMIGLLGSVYPLGQIFASPLIGRLSDKYGRKRALLLSVGGTFVSLLILGFAKSLSLIFFSRLFDGLTGGNITVAQSYIGDFTDEKSRTKSLGLIGAAFGLGFIFGPAFGGFLSQWGMRVPAFFATGLSLINIINILLFLPDSKPVRDSKSKPFTFQELKKTFSQPAVASLLFTKFFYSLGFTMFESTFALFAISRLNLPVSTTSFILAYVGVIIVFVQGFLIGKLTKKYSEADLIRYGIFLAVPFLVLYSFAKSIPVLLVLLAPLSVFSAVLGVSISSMATKLVSKDKLGGALGIFNSVDSLMRIISPVLGATIVQYIGAKYLGVVEGFAMFLSAIVFGSLFLPKYSAKTKNEKGQLLIEK</sequence>
<dbReference type="AlphaFoldDB" id="A0A1M7SJL2"/>
<organism evidence="8 9">
    <name type="scientific">Fervidobacterium gondwanense DSM 13020</name>
    <dbReference type="NCBI Taxonomy" id="1121883"/>
    <lineage>
        <taxon>Bacteria</taxon>
        <taxon>Thermotogati</taxon>
        <taxon>Thermotogota</taxon>
        <taxon>Thermotogae</taxon>
        <taxon>Thermotogales</taxon>
        <taxon>Fervidobacteriaceae</taxon>
        <taxon>Fervidobacterium</taxon>
    </lineage>
</organism>
<keyword evidence="9" id="KW-1185">Reference proteome</keyword>
<dbReference type="InterPro" id="IPR001958">
    <property type="entry name" value="Tet-R_TetA/multi-R_MdtG-like"/>
</dbReference>
<evidence type="ECO:0000256" key="4">
    <source>
        <dbReference type="ARBA" id="ARBA00022989"/>
    </source>
</evidence>
<dbReference type="PROSITE" id="PS00216">
    <property type="entry name" value="SUGAR_TRANSPORT_1"/>
    <property type="match status" value="1"/>
</dbReference>
<dbReference type="InterPro" id="IPR011701">
    <property type="entry name" value="MFS"/>
</dbReference>
<feature type="transmembrane region" description="Helical" evidence="6">
    <location>
        <begin position="298"/>
        <end position="320"/>
    </location>
</feature>
<dbReference type="Gene3D" id="1.20.1250.20">
    <property type="entry name" value="MFS general substrate transporter like domains"/>
    <property type="match status" value="1"/>
</dbReference>
<dbReference type="InterPro" id="IPR020846">
    <property type="entry name" value="MFS_dom"/>
</dbReference>
<dbReference type="GO" id="GO:0016020">
    <property type="term" value="C:membrane"/>
    <property type="evidence" value="ECO:0007669"/>
    <property type="project" value="UniProtKB-SubCell"/>
</dbReference>
<feature type="transmembrane region" description="Helical" evidence="6">
    <location>
        <begin position="39"/>
        <end position="61"/>
    </location>
</feature>
<dbReference type="Proteomes" id="UP000184207">
    <property type="component" value="Unassembled WGS sequence"/>
</dbReference>
<evidence type="ECO:0000256" key="5">
    <source>
        <dbReference type="ARBA" id="ARBA00023136"/>
    </source>
</evidence>
<protein>
    <submittedName>
        <fullName evidence="8">MFS transporter, DHA1 family, tetracycline resistance protein</fullName>
    </submittedName>
</protein>
<feature type="transmembrane region" description="Helical" evidence="6">
    <location>
        <begin position="215"/>
        <end position="233"/>
    </location>
</feature>
<dbReference type="Pfam" id="PF07690">
    <property type="entry name" value="MFS_1"/>
    <property type="match status" value="1"/>
</dbReference>
<dbReference type="PRINTS" id="PR01035">
    <property type="entry name" value="TCRTETA"/>
</dbReference>
<comment type="subcellular location">
    <subcellularLocation>
        <location evidence="1">Membrane</location>
        <topology evidence="1">Multi-pass membrane protein</topology>
    </subcellularLocation>
</comment>
<feature type="transmembrane region" description="Helical" evidence="6">
    <location>
        <begin position="274"/>
        <end position="292"/>
    </location>
</feature>
<dbReference type="STRING" id="1121883.SAMN02745226_00956"/>
<dbReference type="PANTHER" id="PTHR24002">
    <property type="entry name" value="SOLUTE CARRIER FAMILY 22 MEMBER 18"/>
    <property type="match status" value="1"/>
</dbReference>
<keyword evidence="3 6" id="KW-0812">Transmembrane</keyword>
<dbReference type="InterPro" id="IPR036259">
    <property type="entry name" value="MFS_trans_sf"/>
</dbReference>
<evidence type="ECO:0000256" key="1">
    <source>
        <dbReference type="ARBA" id="ARBA00004141"/>
    </source>
</evidence>
<feature type="domain" description="Major facilitator superfamily (MFS) profile" evidence="7">
    <location>
        <begin position="7"/>
        <end position="391"/>
    </location>
</feature>
<dbReference type="RefSeq" id="WP_072758931.1">
    <property type="nucleotide sequence ID" value="NZ_FRDJ01000004.1"/>
</dbReference>
<proteinExistence type="inferred from homology"/>
<dbReference type="InterPro" id="IPR005829">
    <property type="entry name" value="Sugar_transporter_CS"/>
</dbReference>
<evidence type="ECO:0000256" key="3">
    <source>
        <dbReference type="ARBA" id="ARBA00022692"/>
    </source>
</evidence>
<evidence type="ECO:0000313" key="8">
    <source>
        <dbReference type="EMBL" id="SHN58656.1"/>
    </source>
</evidence>
<keyword evidence="5 6" id="KW-0472">Membrane</keyword>
<dbReference type="SUPFAM" id="SSF103473">
    <property type="entry name" value="MFS general substrate transporter"/>
    <property type="match status" value="1"/>
</dbReference>
<evidence type="ECO:0000256" key="2">
    <source>
        <dbReference type="ARBA" id="ARBA00007520"/>
    </source>
</evidence>
<feature type="transmembrane region" description="Helical" evidence="6">
    <location>
        <begin position="12"/>
        <end position="33"/>
    </location>
</feature>
<dbReference type="GO" id="GO:0022857">
    <property type="term" value="F:transmembrane transporter activity"/>
    <property type="evidence" value="ECO:0007669"/>
    <property type="project" value="InterPro"/>
</dbReference>
<accession>A0A1M7SJL2</accession>
<name>A0A1M7SJL2_FERGO</name>
<keyword evidence="4 6" id="KW-1133">Transmembrane helix</keyword>
<evidence type="ECO:0000256" key="6">
    <source>
        <dbReference type="SAM" id="Phobius"/>
    </source>
</evidence>
<dbReference type="PROSITE" id="PS50850">
    <property type="entry name" value="MFS"/>
    <property type="match status" value="1"/>
</dbReference>
<feature type="transmembrane region" description="Helical" evidence="6">
    <location>
        <begin position="73"/>
        <end position="91"/>
    </location>
</feature>